<dbReference type="Proteomes" id="UP000177610">
    <property type="component" value="Unassembled WGS sequence"/>
</dbReference>
<dbReference type="GO" id="GO:0022625">
    <property type="term" value="C:cytosolic large ribosomal subunit"/>
    <property type="evidence" value="ECO:0007669"/>
    <property type="project" value="TreeGrafter"/>
</dbReference>
<proteinExistence type="inferred from homology"/>
<dbReference type="EMBL" id="MFEH01000001">
    <property type="protein sequence ID" value="OGE74229.1"/>
    <property type="molecule type" value="Genomic_DNA"/>
</dbReference>
<dbReference type="NCBIfam" id="TIGR01071">
    <property type="entry name" value="rplO_bact"/>
    <property type="match status" value="1"/>
</dbReference>
<dbReference type="PROSITE" id="PS00475">
    <property type="entry name" value="RIBOSOMAL_L15"/>
    <property type="match status" value="1"/>
</dbReference>
<organism evidence="8 9">
    <name type="scientific">Candidatus Doudnabacteria bacterium RIFCSPHIGHO2_01_FULL_41_86</name>
    <dbReference type="NCBI Taxonomy" id="1817821"/>
    <lineage>
        <taxon>Bacteria</taxon>
        <taxon>Candidatus Doudnaibacteriota</taxon>
    </lineage>
</organism>
<comment type="caution">
    <text evidence="8">The sequence shown here is derived from an EMBL/GenBank/DDBJ whole genome shotgun (WGS) entry which is preliminary data.</text>
</comment>
<dbReference type="InterPro" id="IPR001196">
    <property type="entry name" value="Ribosomal_uL15_CS"/>
</dbReference>
<evidence type="ECO:0000256" key="3">
    <source>
        <dbReference type="ARBA" id="ARBA00023274"/>
    </source>
</evidence>
<name>A0A1F5N9B2_9BACT</name>
<evidence type="ECO:0000256" key="6">
    <source>
        <dbReference type="SAM" id="MobiDB-lite"/>
    </source>
</evidence>
<dbReference type="HAMAP" id="MF_01341">
    <property type="entry name" value="Ribosomal_uL15"/>
    <property type="match status" value="1"/>
</dbReference>
<evidence type="ECO:0000256" key="4">
    <source>
        <dbReference type="HAMAP-Rule" id="MF_01341"/>
    </source>
</evidence>
<dbReference type="PANTHER" id="PTHR12934">
    <property type="entry name" value="50S RIBOSOMAL PROTEIN L15"/>
    <property type="match status" value="1"/>
</dbReference>
<dbReference type="InterPro" id="IPR021131">
    <property type="entry name" value="Ribosomal_uL15/eL18"/>
</dbReference>
<evidence type="ECO:0000259" key="7">
    <source>
        <dbReference type="Pfam" id="PF00828"/>
    </source>
</evidence>
<dbReference type="SUPFAM" id="SSF52080">
    <property type="entry name" value="Ribosomal proteins L15p and L18e"/>
    <property type="match status" value="1"/>
</dbReference>
<dbReference type="GO" id="GO:0003735">
    <property type="term" value="F:structural constituent of ribosome"/>
    <property type="evidence" value="ECO:0007669"/>
    <property type="project" value="InterPro"/>
</dbReference>
<feature type="domain" description="Large ribosomal subunit protein uL15/eL18" evidence="7">
    <location>
        <begin position="78"/>
        <end position="145"/>
    </location>
</feature>
<evidence type="ECO:0000256" key="2">
    <source>
        <dbReference type="ARBA" id="ARBA00022980"/>
    </source>
</evidence>
<dbReference type="Gene3D" id="3.100.10.10">
    <property type="match status" value="1"/>
</dbReference>
<gene>
    <name evidence="4" type="primary">rplO</name>
    <name evidence="8" type="ORF">A2717_01625</name>
</gene>
<dbReference type="InterPro" id="IPR005749">
    <property type="entry name" value="Ribosomal_uL15_bac-type"/>
</dbReference>
<evidence type="ECO:0000313" key="9">
    <source>
        <dbReference type="Proteomes" id="UP000177610"/>
    </source>
</evidence>
<reference evidence="8 9" key="1">
    <citation type="journal article" date="2016" name="Nat. Commun.">
        <title>Thousands of microbial genomes shed light on interconnected biogeochemical processes in an aquifer system.</title>
        <authorList>
            <person name="Anantharaman K."/>
            <person name="Brown C.T."/>
            <person name="Hug L.A."/>
            <person name="Sharon I."/>
            <person name="Castelle C.J."/>
            <person name="Probst A.J."/>
            <person name="Thomas B.C."/>
            <person name="Singh A."/>
            <person name="Wilkins M.J."/>
            <person name="Karaoz U."/>
            <person name="Brodie E.L."/>
            <person name="Williams K.H."/>
            <person name="Hubbard S.S."/>
            <person name="Banfield J.F."/>
        </authorList>
    </citation>
    <scope>NUCLEOTIDE SEQUENCE [LARGE SCALE GENOMIC DNA]</scope>
</reference>
<feature type="compositionally biased region" description="Gly residues" evidence="6">
    <location>
        <begin position="22"/>
        <end position="36"/>
    </location>
</feature>
<dbReference type="GO" id="GO:0006412">
    <property type="term" value="P:translation"/>
    <property type="evidence" value="ECO:0007669"/>
    <property type="project" value="UniProtKB-UniRule"/>
</dbReference>
<comment type="subunit">
    <text evidence="4">Part of the 50S ribosomal subunit.</text>
</comment>
<dbReference type="GO" id="GO:0019843">
    <property type="term" value="F:rRNA binding"/>
    <property type="evidence" value="ECO:0007669"/>
    <property type="project" value="UniProtKB-UniRule"/>
</dbReference>
<feature type="region of interest" description="Disordered" evidence="6">
    <location>
        <begin position="21"/>
        <end position="57"/>
    </location>
</feature>
<keyword evidence="4" id="KW-0694">RNA-binding</keyword>
<comment type="similarity">
    <text evidence="1 4 5">Belongs to the universal ribosomal protein uL15 family.</text>
</comment>
<dbReference type="STRING" id="1817821.A2717_01625"/>
<dbReference type="AlphaFoldDB" id="A0A1F5N9B2"/>
<dbReference type="Pfam" id="PF00828">
    <property type="entry name" value="Ribosomal_L27A"/>
    <property type="match status" value="1"/>
</dbReference>
<accession>A0A1F5N9B2</accession>
<dbReference type="InterPro" id="IPR030878">
    <property type="entry name" value="Ribosomal_uL15"/>
</dbReference>
<evidence type="ECO:0000256" key="1">
    <source>
        <dbReference type="ARBA" id="ARBA00007320"/>
    </source>
</evidence>
<protein>
    <recommendedName>
        <fullName evidence="4">Large ribosomal subunit protein uL15</fullName>
    </recommendedName>
</protein>
<comment type="function">
    <text evidence="4">Binds to the 23S rRNA.</text>
</comment>
<dbReference type="PANTHER" id="PTHR12934:SF11">
    <property type="entry name" value="LARGE RIBOSOMAL SUBUNIT PROTEIN UL15M"/>
    <property type="match status" value="1"/>
</dbReference>
<evidence type="ECO:0000256" key="5">
    <source>
        <dbReference type="RuleBase" id="RU003888"/>
    </source>
</evidence>
<keyword evidence="3 4" id="KW-0687">Ribonucleoprotein</keyword>
<keyword evidence="2 4" id="KW-0689">Ribosomal protein</keyword>
<dbReference type="InterPro" id="IPR036227">
    <property type="entry name" value="Ribosomal_uL15/eL18_sf"/>
</dbReference>
<evidence type="ECO:0000313" key="8">
    <source>
        <dbReference type="EMBL" id="OGE74229.1"/>
    </source>
</evidence>
<keyword evidence="4" id="KW-0699">rRNA-binding</keyword>
<sequence>MLKLNELKPYKGATKRRKVVGRGVGSGHGTFSGRGAKGQKARSGGNIPAGFEGGRMPLQRQIPKQRGFKSIHIKATVLSLDDLNNKFNSGETVNPKILKNKGLVKSASEEIKILGVGEIKKALTLEKVIVSGAAREKIEKAGGKIS</sequence>